<evidence type="ECO:0000256" key="5">
    <source>
        <dbReference type="ARBA" id="ARBA00022600"/>
    </source>
</evidence>
<feature type="transmembrane region" description="Helical" evidence="14">
    <location>
        <begin position="223"/>
        <end position="241"/>
    </location>
</feature>
<evidence type="ECO:0000256" key="6">
    <source>
        <dbReference type="ARBA" id="ARBA00022679"/>
    </source>
</evidence>
<evidence type="ECO:0000256" key="9">
    <source>
        <dbReference type="ARBA" id="ARBA00022840"/>
    </source>
</evidence>
<dbReference type="EC" id="2.7.11.19" evidence="3"/>
<dbReference type="FunFam" id="1.10.510.10:FF:000571">
    <property type="entry name" value="Maternal embryonic leucine zipper kinase"/>
    <property type="match status" value="1"/>
</dbReference>
<evidence type="ECO:0000256" key="7">
    <source>
        <dbReference type="ARBA" id="ARBA00022741"/>
    </source>
</evidence>
<comment type="catalytic activity">
    <reaction evidence="1">
        <text>2 ATP + phosphorylase b = 2 ADP + phosphorylase a.</text>
        <dbReference type="EC" id="2.7.11.19"/>
    </reaction>
</comment>
<keyword evidence="6" id="KW-0808">Transferase</keyword>
<name>A0A9P1MZL8_9PELO</name>
<evidence type="ECO:0000256" key="13">
    <source>
        <dbReference type="SAM" id="MobiDB-lite"/>
    </source>
</evidence>
<keyword evidence="8" id="KW-0418">Kinase</keyword>
<dbReference type="InterPro" id="IPR000719">
    <property type="entry name" value="Prot_kinase_dom"/>
</dbReference>
<comment type="subunit">
    <text evidence="12">Hexadecamer of 4 heterotetramers, each composed of alpha, beta, gamma, and delta subunits. Alpha (PHKA1 or PHKA2) and beta (PHKB) are regulatory subunits, gamma (PHKG1 or PHKG2) is the catalytic subunit, and delta is calmodulin.</text>
</comment>
<evidence type="ECO:0000256" key="11">
    <source>
        <dbReference type="ARBA" id="ARBA00023277"/>
    </source>
</evidence>
<dbReference type="PROSITE" id="PS00108">
    <property type="entry name" value="PROTEIN_KINASE_ST"/>
    <property type="match status" value="1"/>
</dbReference>
<dbReference type="SMART" id="SM00220">
    <property type="entry name" value="S_TKc"/>
    <property type="match status" value="1"/>
</dbReference>
<dbReference type="GO" id="GO:0005516">
    <property type="term" value="F:calmodulin binding"/>
    <property type="evidence" value="ECO:0007669"/>
    <property type="project" value="InterPro"/>
</dbReference>
<dbReference type="EMBL" id="CANHGI010000003">
    <property type="protein sequence ID" value="CAI5444593.1"/>
    <property type="molecule type" value="Genomic_DNA"/>
</dbReference>
<gene>
    <name evidence="16" type="ORF">CAMP_LOCUS7230</name>
</gene>
<dbReference type="InterPro" id="IPR008271">
    <property type="entry name" value="Ser/Thr_kinase_AS"/>
</dbReference>
<evidence type="ECO:0000256" key="14">
    <source>
        <dbReference type="SAM" id="Phobius"/>
    </source>
</evidence>
<evidence type="ECO:0000256" key="2">
    <source>
        <dbReference type="ARBA" id="ARBA00001946"/>
    </source>
</evidence>
<protein>
    <recommendedName>
        <fullName evidence="3">phosphorylase kinase</fullName>
        <ecNumber evidence="3">2.7.11.19</ecNumber>
    </recommendedName>
</protein>
<dbReference type="GO" id="GO:0005964">
    <property type="term" value="C:phosphorylase kinase complex"/>
    <property type="evidence" value="ECO:0007669"/>
    <property type="project" value="InterPro"/>
</dbReference>
<feature type="region of interest" description="Disordered" evidence="13">
    <location>
        <begin position="1"/>
        <end position="21"/>
    </location>
</feature>
<evidence type="ECO:0000256" key="8">
    <source>
        <dbReference type="ARBA" id="ARBA00022777"/>
    </source>
</evidence>
<evidence type="ECO:0000259" key="15">
    <source>
        <dbReference type="PROSITE" id="PS50011"/>
    </source>
</evidence>
<dbReference type="AlphaFoldDB" id="A0A9P1MZL8"/>
<keyword evidence="14" id="KW-0472">Membrane</keyword>
<keyword evidence="11" id="KW-0119">Carbohydrate metabolism</keyword>
<keyword evidence="9" id="KW-0067">ATP-binding</keyword>
<dbReference type="OrthoDB" id="419455at2759"/>
<comment type="cofactor">
    <cofactor evidence="2">
        <name>Mg(2+)</name>
        <dbReference type="ChEBI" id="CHEBI:18420"/>
    </cofactor>
</comment>
<dbReference type="SUPFAM" id="SSF56112">
    <property type="entry name" value="Protein kinase-like (PK-like)"/>
    <property type="match status" value="1"/>
</dbReference>
<dbReference type="PRINTS" id="PR01049">
    <property type="entry name" value="PHOSPHBKNASE"/>
</dbReference>
<organism evidence="16 17">
    <name type="scientific">Caenorhabditis angaria</name>
    <dbReference type="NCBI Taxonomy" id="860376"/>
    <lineage>
        <taxon>Eukaryota</taxon>
        <taxon>Metazoa</taxon>
        <taxon>Ecdysozoa</taxon>
        <taxon>Nematoda</taxon>
        <taxon>Chromadorea</taxon>
        <taxon>Rhabditida</taxon>
        <taxon>Rhabditina</taxon>
        <taxon>Rhabditomorpha</taxon>
        <taxon>Rhabditoidea</taxon>
        <taxon>Rhabditidae</taxon>
        <taxon>Peloderinae</taxon>
        <taxon>Caenorhabditis</taxon>
    </lineage>
</organism>
<evidence type="ECO:0000256" key="12">
    <source>
        <dbReference type="ARBA" id="ARBA00025890"/>
    </source>
</evidence>
<reference evidence="16" key="1">
    <citation type="submission" date="2022-11" db="EMBL/GenBank/DDBJ databases">
        <authorList>
            <person name="Kikuchi T."/>
        </authorList>
    </citation>
    <scope>NUCLEOTIDE SEQUENCE</scope>
    <source>
        <strain evidence="16">PS1010</strain>
    </source>
</reference>
<keyword evidence="7" id="KW-0547">Nucleotide-binding</keyword>
<accession>A0A9P1MZL8</accession>
<keyword evidence="4" id="KW-0723">Serine/threonine-protein kinase</keyword>
<dbReference type="GO" id="GO:0004689">
    <property type="term" value="F:phosphorylase kinase activity"/>
    <property type="evidence" value="ECO:0007669"/>
    <property type="project" value="UniProtKB-EC"/>
</dbReference>
<dbReference type="FunFam" id="3.30.200.20:FF:000138">
    <property type="entry name" value="Phosphorylase b kinase gamma catalytic chain, liver/testis"/>
    <property type="match status" value="1"/>
</dbReference>
<dbReference type="Gene3D" id="3.30.200.20">
    <property type="entry name" value="Phosphorylase Kinase, domain 1"/>
    <property type="match status" value="1"/>
</dbReference>
<sequence length="413" mass="48032">MNIAVVDTDHEDSDDGQNYNHQEEQGFNAAYESKEVLGRGIASTVRRCIEKGSGVHFAVKIVDISTEKQSEAEAKRLHSETISEVEILRQLSGHPSIIKIHDFYQTPSFLFAVFEMAPRGELFDQLNNTVTVSEKKARRLMKQLFDGVEYMHDRNIVHRDLKLENILCIDEERIVISDFGFATRLERGQKLRDLCGTPGYLAPETIKCQMYDKAEGYSFEVDLWALGVIMYTLLAGYAPFYHRKQLMMLRIIQQGKYEFRSEQWENITTEAKNLISNLLVVEATKRFTAKQCLQHEWMNPAQIPIVEVVTVKDDKAKKRFKQAIIWVRFFIRLAKYKYLKTVVDRDVLRKRPFRDRDIRHEAEASMFSVYGHWVNRGFYYSRDMLFANKPRPKMAKFDAKSPTTSSSLKVPQS</sequence>
<evidence type="ECO:0000256" key="4">
    <source>
        <dbReference type="ARBA" id="ARBA00022527"/>
    </source>
</evidence>
<keyword evidence="10" id="KW-0460">Magnesium</keyword>
<dbReference type="Gene3D" id="1.10.510.10">
    <property type="entry name" value="Transferase(Phosphotransferase) domain 1"/>
    <property type="match status" value="1"/>
</dbReference>
<evidence type="ECO:0000256" key="10">
    <source>
        <dbReference type="ARBA" id="ARBA00022842"/>
    </source>
</evidence>
<keyword evidence="5" id="KW-0321">Glycogen metabolism</keyword>
<keyword evidence="14" id="KW-0812">Transmembrane</keyword>
<evidence type="ECO:0000313" key="17">
    <source>
        <dbReference type="Proteomes" id="UP001152747"/>
    </source>
</evidence>
<comment type="caution">
    <text evidence="16">The sequence shown here is derived from an EMBL/GenBank/DDBJ whole genome shotgun (WGS) entry which is preliminary data.</text>
</comment>
<evidence type="ECO:0000313" key="16">
    <source>
        <dbReference type="EMBL" id="CAI5444593.1"/>
    </source>
</evidence>
<evidence type="ECO:0000256" key="3">
    <source>
        <dbReference type="ARBA" id="ARBA00012432"/>
    </source>
</evidence>
<dbReference type="InterPro" id="IPR002291">
    <property type="entry name" value="Phosph_kin_gamma"/>
</dbReference>
<dbReference type="PROSITE" id="PS50011">
    <property type="entry name" value="PROTEIN_KINASE_DOM"/>
    <property type="match status" value="1"/>
</dbReference>
<dbReference type="Pfam" id="PF00069">
    <property type="entry name" value="Pkinase"/>
    <property type="match status" value="1"/>
</dbReference>
<keyword evidence="17" id="KW-1185">Reference proteome</keyword>
<dbReference type="GO" id="GO:0005524">
    <property type="term" value="F:ATP binding"/>
    <property type="evidence" value="ECO:0007669"/>
    <property type="project" value="UniProtKB-KW"/>
</dbReference>
<keyword evidence="14" id="KW-1133">Transmembrane helix</keyword>
<evidence type="ECO:0000256" key="1">
    <source>
        <dbReference type="ARBA" id="ARBA00001674"/>
    </source>
</evidence>
<feature type="domain" description="Protein kinase" evidence="15">
    <location>
        <begin position="31"/>
        <end position="298"/>
    </location>
</feature>
<proteinExistence type="predicted"/>
<dbReference type="InterPro" id="IPR011009">
    <property type="entry name" value="Kinase-like_dom_sf"/>
</dbReference>
<dbReference type="PANTHER" id="PTHR24347">
    <property type="entry name" value="SERINE/THREONINE-PROTEIN KINASE"/>
    <property type="match status" value="1"/>
</dbReference>
<dbReference type="Proteomes" id="UP001152747">
    <property type="component" value="Unassembled WGS sequence"/>
</dbReference>
<dbReference type="GO" id="GO:0005977">
    <property type="term" value="P:glycogen metabolic process"/>
    <property type="evidence" value="ECO:0007669"/>
    <property type="project" value="UniProtKB-KW"/>
</dbReference>